<keyword evidence="1" id="KW-0812">Transmembrane</keyword>
<dbReference type="RefSeq" id="WP_219353121.1">
    <property type="nucleotide sequence ID" value="NZ_CP080034.1"/>
</dbReference>
<keyword evidence="1" id="KW-0472">Membrane</keyword>
<dbReference type="Proteomes" id="UP000824334">
    <property type="component" value="Chromosome"/>
</dbReference>
<evidence type="ECO:0008006" key="4">
    <source>
        <dbReference type="Google" id="ProtNLM"/>
    </source>
</evidence>
<keyword evidence="1" id="KW-1133">Transmembrane helix</keyword>
<accession>A0ABX8TH73</accession>
<evidence type="ECO:0000256" key="1">
    <source>
        <dbReference type="SAM" id="Phobius"/>
    </source>
</evidence>
<gene>
    <name evidence="2" type="ORF">KWG56_17560</name>
</gene>
<organism evidence="2 3">
    <name type="scientific">Brevundimonas nasdae</name>
    <dbReference type="NCBI Taxonomy" id="172043"/>
    <lineage>
        <taxon>Bacteria</taxon>
        <taxon>Pseudomonadati</taxon>
        <taxon>Pseudomonadota</taxon>
        <taxon>Alphaproteobacteria</taxon>
        <taxon>Caulobacterales</taxon>
        <taxon>Caulobacteraceae</taxon>
        <taxon>Brevundimonas</taxon>
    </lineage>
</organism>
<feature type="transmembrane region" description="Helical" evidence="1">
    <location>
        <begin position="21"/>
        <end position="40"/>
    </location>
</feature>
<proteinExistence type="predicted"/>
<evidence type="ECO:0000313" key="2">
    <source>
        <dbReference type="EMBL" id="QYC10324.1"/>
    </source>
</evidence>
<keyword evidence="3" id="KW-1185">Reference proteome</keyword>
<reference evidence="2 3" key="1">
    <citation type="submission" date="2021-07" db="EMBL/GenBank/DDBJ databases">
        <title>Isolation and characterization of bacteria from a gold mining with a capacity of golden bioaccumulation.</title>
        <authorList>
            <person name="Yang X.J."/>
        </authorList>
    </citation>
    <scope>NUCLEOTIDE SEQUENCE [LARGE SCALE GENOMIC DNA]</scope>
    <source>
        <strain evidence="2 3">Au29</strain>
    </source>
</reference>
<dbReference type="EMBL" id="CP080034">
    <property type="protein sequence ID" value="QYC10324.1"/>
    <property type="molecule type" value="Genomic_DNA"/>
</dbReference>
<sequence length="178" mass="18789">MTVVNGNPTGERLVLTTSRSVVAWSLALFVATAALGLWFIKQSGDAIETLWSWVGVFCLAAAAGASVLALVRPPKLILTTEGFHLTGPLSPGLIPWSEVEGFSLYSEAATRDADGQSVGGVAPHAVWRLKEGSSFSGGLASKLNRAGDVPIDGSFPRNIGLAPEPLSTLLEQWRIRYG</sequence>
<protein>
    <recommendedName>
        <fullName evidence="4">PH domain-containing protein</fullName>
    </recommendedName>
</protein>
<feature type="transmembrane region" description="Helical" evidence="1">
    <location>
        <begin position="52"/>
        <end position="71"/>
    </location>
</feature>
<dbReference type="GeneID" id="94377102"/>
<name>A0ABX8TH73_9CAUL</name>
<evidence type="ECO:0000313" key="3">
    <source>
        <dbReference type="Proteomes" id="UP000824334"/>
    </source>
</evidence>